<organism evidence="8 9">
    <name type="scientific">Musa troglodytarum</name>
    <name type="common">fe'i banana</name>
    <dbReference type="NCBI Taxonomy" id="320322"/>
    <lineage>
        <taxon>Eukaryota</taxon>
        <taxon>Viridiplantae</taxon>
        <taxon>Streptophyta</taxon>
        <taxon>Embryophyta</taxon>
        <taxon>Tracheophyta</taxon>
        <taxon>Spermatophyta</taxon>
        <taxon>Magnoliopsida</taxon>
        <taxon>Liliopsida</taxon>
        <taxon>Zingiberales</taxon>
        <taxon>Musaceae</taxon>
        <taxon>Musa</taxon>
    </lineage>
</organism>
<keyword evidence="4" id="KW-0804">Transcription</keyword>
<keyword evidence="3" id="KW-0238">DNA-binding</keyword>
<dbReference type="GO" id="GO:0005634">
    <property type="term" value="C:nucleus"/>
    <property type="evidence" value="ECO:0007669"/>
    <property type="project" value="UniProtKB-SubCell"/>
</dbReference>
<evidence type="ECO:0000256" key="5">
    <source>
        <dbReference type="ARBA" id="ARBA00023242"/>
    </source>
</evidence>
<accession>A0A9E7FPE9</accession>
<dbReference type="PROSITE" id="PS50811">
    <property type="entry name" value="WRKY"/>
    <property type="match status" value="1"/>
</dbReference>
<sequence length="236" mass="26558">MRVLSCNCHFPLDCCSESSVRCYPPCTPKSEWGDAQNVFSSPAPVSMALEERPSDEKVVIEQNSAEDVKVEIFLKSCLKKPRVSDSGQVGKLNVKWTDLLGKELVEIKEFEAAGGEDADHKEQPVAGRAARQPLMPDDGYQWNKSYFKCRNKACKAKKRVEWPPADPSNLRILYDGSHHHHPPADSQQPPSVAGNRYELGNQTAGTKVLDAECLKYSIREHERICNCEQTKREEKE</sequence>
<evidence type="ECO:0000256" key="6">
    <source>
        <dbReference type="SAM" id="MobiDB-lite"/>
    </source>
</evidence>
<dbReference type="SUPFAM" id="SSF118290">
    <property type="entry name" value="WRKY DNA-binding domain"/>
    <property type="match status" value="1"/>
</dbReference>
<dbReference type="EMBL" id="CP097506">
    <property type="protein sequence ID" value="URD99579.1"/>
    <property type="molecule type" value="Genomic_DNA"/>
</dbReference>
<dbReference type="Pfam" id="PF03106">
    <property type="entry name" value="WRKY"/>
    <property type="match status" value="1"/>
</dbReference>
<dbReference type="GO" id="GO:0003700">
    <property type="term" value="F:DNA-binding transcription factor activity"/>
    <property type="evidence" value="ECO:0007669"/>
    <property type="project" value="InterPro"/>
</dbReference>
<protein>
    <recommendedName>
        <fullName evidence="7">WRKY domain-containing protein</fullName>
    </recommendedName>
</protein>
<dbReference type="InterPro" id="IPR003657">
    <property type="entry name" value="WRKY_dom"/>
</dbReference>
<evidence type="ECO:0000256" key="4">
    <source>
        <dbReference type="ARBA" id="ARBA00023163"/>
    </source>
</evidence>
<dbReference type="SMART" id="SM00774">
    <property type="entry name" value="WRKY"/>
    <property type="match status" value="1"/>
</dbReference>
<keyword evidence="5" id="KW-0539">Nucleus</keyword>
<dbReference type="GO" id="GO:0043565">
    <property type="term" value="F:sequence-specific DNA binding"/>
    <property type="evidence" value="ECO:0007669"/>
    <property type="project" value="InterPro"/>
</dbReference>
<dbReference type="Proteomes" id="UP001055439">
    <property type="component" value="Chromosome 4"/>
</dbReference>
<evidence type="ECO:0000313" key="9">
    <source>
        <dbReference type="Proteomes" id="UP001055439"/>
    </source>
</evidence>
<feature type="domain" description="WRKY" evidence="7">
    <location>
        <begin position="139"/>
        <end position="183"/>
    </location>
</feature>
<keyword evidence="9" id="KW-1185">Reference proteome</keyword>
<evidence type="ECO:0000313" key="8">
    <source>
        <dbReference type="EMBL" id="URD99579.1"/>
    </source>
</evidence>
<dbReference type="Gene3D" id="2.20.25.80">
    <property type="entry name" value="WRKY domain"/>
    <property type="match status" value="1"/>
</dbReference>
<proteinExistence type="predicted"/>
<dbReference type="PANTHER" id="PTHR33401">
    <property type="entry name" value="LIGHT-HARVESTING COMPLEX-LIKE PROTEIN OHP2, CHLOROPLASTIC"/>
    <property type="match status" value="1"/>
</dbReference>
<comment type="subcellular location">
    <subcellularLocation>
        <location evidence="1">Nucleus</location>
    </subcellularLocation>
</comment>
<evidence type="ECO:0000256" key="2">
    <source>
        <dbReference type="ARBA" id="ARBA00023015"/>
    </source>
</evidence>
<name>A0A9E7FPE9_9LILI</name>
<dbReference type="PANTHER" id="PTHR33401:SF19">
    <property type="entry name" value="(RAPE) HYPOTHETICAL PROTEIN"/>
    <property type="match status" value="1"/>
</dbReference>
<evidence type="ECO:0000259" key="7">
    <source>
        <dbReference type="PROSITE" id="PS50811"/>
    </source>
</evidence>
<dbReference type="AlphaFoldDB" id="A0A9E7FPE9"/>
<reference evidence="8" key="1">
    <citation type="submission" date="2022-05" db="EMBL/GenBank/DDBJ databases">
        <title>The Musa troglodytarum L. genome provides insights into the mechanism of non-climacteric behaviour and enrichment of carotenoids.</title>
        <authorList>
            <person name="Wang J."/>
        </authorList>
    </citation>
    <scope>NUCLEOTIDE SEQUENCE</scope>
    <source>
        <tissue evidence="8">Leaf</tissue>
    </source>
</reference>
<feature type="region of interest" description="Disordered" evidence="6">
    <location>
        <begin position="114"/>
        <end position="136"/>
    </location>
</feature>
<keyword evidence="2" id="KW-0805">Transcription regulation</keyword>
<dbReference type="OrthoDB" id="1921202at2759"/>
<feature type="region of interest" description="Disordered" evidence="6">
    <location>
        <begin position="171"/>
        <end position="198"/>
    </location>
</feature>
<gene>
    <name evidence="8" type="ORF">MUK42_29406</name>
</gene>
<evidence type="ECO:0000256" key="1">
    <source>
        <dbReference type="ARBA" id="ARBA00004123"/>
    </source>
</evidence>
<feature type="compositionally biased region" description="Basic and acidic residues" evidence="6">
    <location>
        <begin position="114"/>
        <end position="123"/>
    </location>
</feature>
<dbReference type="InterPro" id="IPR036576">
    <property type="entry name" value="WRKY_dom_sf"/>
</dbReference>
<evidence type="ECO:0000256" key="3">
    <source>
        <dbReference type="ARBA" id="ARBA00023125"/>
    </source>
</evidence>